<keyword evidence="3" id="KW-1185">Reference proteome</keyword>
<gene>
    <name evidence="2" type="ORF">CRHIZ90672A_00010335</name>
</gene>
<evidence type="ECO:0000313" key="2">
    <source>
        <dbReference type="EMBL" id="CAH0021656.1"/>
    </source>
</evidence>
<evidence type="ECO:0000256" key="1">
    <source>
        <dbReference type="SAM" id="MobiDB-lite"/>
    </source>
</evidence>
<dbReference type="AlphaFoldDB" id="A0A9N9VH53"/>
<reference evidence="2" key="1">
    <citation type="submission" date="2021-10" db="EMBL/GenBank/DDBJ databases">
        <authorList>
            <person name="Piombo E."/>
        </authorList>
    </citation>
    <scope>NUCLEOTIDE SEQUENCE</scope>
</reference>
<sequence length="67" mass="7708">MGKPQTIAKPEHTQTPLNMCSRMEWRFMTFYRSLTPATLQTAQTIAAPFEEDEQEAAVSEEDLEEDE</sequence>
<evidence type="ECO:0000313" key="3">
    <source>
        <dbReference type="Proteomes" id="UP000696573"/>
    </source>
</evidence>
<organism evidence="2 3">
    <name type="scientific">Clonostachys rhizophaga</name>
    <dbReference type="NCBI Taxonomy" id="160324"/>
    <lineage>
        <taxon>Eukaryota</taxon>
        <taxon>Fungi</taxon>
        <taxon>Dikarya</taxon>
        <taxon>Ascomycota</taxon>
        <taxon>Pezizomycotina</taxon>
        <taxon>Sordariomycetes</taxon>
        <taxon>Hypocreomycetidae</taxon>
        <taxon>Hypocreales</taxon>
        <taxon>Bionectriaceae</taxon>
        <taxon>Clonostachys</taxon>
    </lineage>
</organism>
<dbReference type="EMBL" id="CABFNQ020000659">
    <property type="protein sequence ID" value="CAH0021656.1"/>
    <property type="molecule type" value="Genomic_DNA"/>
</dbReference>
<feature type="region of interest" description="Disordered" evidence="1">
    <location>
        <begin position="47"/>
        <end position="67"/>
    </location>
</feature>
<feature type="compositionally biased region" description="Acidic residues" evidence="1">
    <location>
        <begin position="49"/>
        <end position="67"/>
    </location>
</feature>
<dbReference type="OrthoDB" id="10468609at2759"/>
<name>A0A9N9VH53_9HYPO</name>
<dbReference type="Proteomes" id="UP000696573">
    <property type="component" value="Unassembled WGS sequence"/>
</dbReference>
<accession>A0A9N9VH53</accession>
<protein>
    <submittedName>
        <fullName evidence="2">Uncharacterized protein</fullName>
    </submittedName>
</protein>
<proteinExistence type="predicted"/>
<comment type="caution">
    <text evidence="2">The sequence shown here is derived from an EMBL/GenBank/DDBJ whole genome shotgun (WGS) entry which is preliminary data.</text>
</comment>